<sequence length="64" mass="7262">MCHVECDPLCNVTWFRGTDSLQDSKFFVTETIVLDPDPKRNVLKSVVSTLSWSLSHLPATSFDF</sequence>
<dbReference type="Proteomes" id="UP000054359">
    <property type="component" value="Unassembled WGS sequence"/>
</dbReference>
<feature type="non-terminal residue" evidence="1">
    <location>
        <position position="64"/>
    </location>
</feature>
<dbReference type="OrthoDB" id="6449994at2759"/>
<evidence type="ECO:0000313" key="1">
    <source>
        <dbReference type="EMBL" id="KFM80060.1"/>
    </source>
</evidence>
<dbReference type="EMBL" id="KK121249">
    <property type="protein sequence ID" value="KFM80060.1"/>
    <property type="molecule type" value="Genomic_DNA"/>
</dbReference>
<dbReference type="AlphaFoldDB" id="A0A087URS1"/>
<keyword evidence="2" id="KW-1185">Reference proteome</keyword>
<evidence type="ECO:0000313" key="2">
    <source>
        <dbReference type="Proteomes" id="UP000054359"/>
    </source>
</evidence>
<organism evidence="1 2">
    <name type="scientific">Stegodyphus mimosarum</name>
    <name type="common">African social velvet spider</name>
    <dbReference type="NCBI Taxonomy" id="407821"/>
    <lineage>
        <taxon>Eukaryota</taxon>
        <taxon>Metazoa</taxon>
        <taxon>Ecdysozoa</taxon>
        <taxon>Arthropoda</taxon>
        <taxon>Chelicerata</taxon>
        <taxon>Arachnida</taxon>
        <taxon>Araneae</taxon>
        <taxon>Araneomorphae</taxon>
        <taxon>Entelegynae</taxon>
        <taxon>Eresoidea</taxon>
        <taxon>Eresidae</taxon>
        <taxon>Stegodyphus</taxon>
    </lineage>
</organism>
<protein>
    <recommendedName>
        <fullName evidence="3">Ig-like domain-containing protein</fullName>
    </recommendedName>
</protein>
<name>A0A087URS1_STEMI</name>
<evidence type="ECO:0008006" key="3">
    <source>
        <dbReference type="Google" id="ProtNLM"/>
    </source>
</evidence>
<accession>A0A087URS1</accession>
<reference evidence="1 2" key="1">
    <citation type="submission" date="2013-11" db="EMBL/GenBank/DDBJ databases">
        <title>Genome sequencing of Stegodyphus mimosarum.</title>
        <authorList>
            <person name="Bechsgaard J."/>
        </authorList>
    </citation>
    <scope>NUCLEOTIDE SEQUENCE [LARGE SCALE GENOMIC DNA]</scope>
</reference>
<gene>
    <name evidence="1" type="ORF">X975_25712</name>
</gene>
<proteinExistence type="predicted"/>